<evidence type="ECO:0000256" key="6">
    <source>
        <dbReference type="ARBA" id="ARBA00022605"/>
    </source>
</evidence>
<comment type="catalytic activity">
    <reaction evidence="12">
        <text>O-phospho-L-serine + H2O = L-serine + phosphate</text>
        <dbReference type="Rhea" id="RHEA:21208"/>
        <dbReference type="ChEBI" id="CHEBI:15377"/>
        <dbReference type="ChEBI" id="CHEBI:33384"/>
        <dbReference type="ChEBI" id="CHEBI:43474"/>
        <dbReference type="ChEBI" id="CHEBI:57524"/>
        <dbReference type="EC" id="3.1.3.3"/>
    </reaction>
</comment>
<dbReference type="Gene3D" id="3.40.50.1000">
    <property type="entry name" value="HAD superfamily/HAD-like"/>
    <property type="match status" value="1"/>
</dbReference>
<comment type="catalytic activity">
    <reaction evidence="13">
        <text>O-phospho-D-serine + H2O = D-serine + phosphate</text>
        <dbReference type="Rhea" id="RHEA:24873"/>
        <dbReference type="ChEBI" id="CHEBI:15377"/>
        <dbReference type="ChEBI" id="CHEBI:35247"/>
        <dbReference type="ChEBI" id="CHEBI:43474"/>
        <dbReference type="ChEBI" id="CHEBI:58680"/>
        <dbReference type="EC" id="3.1.3.3"/>
    </reaction>
</comment>
<feature type="active site" description="Nucleophile" evidence="14">
    <location>
        <position position="124"/>
    </location>
</feature>
<evidence type="ECO:0000256" key="11">
    <source>
        <dbReference type="ARBA" id="ARBA00031693"/>
    </source>
</evidence>
<dbReference type="SFLD" id="SFLDS00003">
    <property type="entry name" value="Haloacid_Dehalogenase"/>
    <property type="match status" value="1"/>
</dbReference>
<evidence type="ECO:0000256" key="14">
    <source>
        <dbReference type="PIRSR" id="PIRSR604469-1"/>
    </source>
</evidence>
<dbReference type="InterPro" id="IPR050582">
    <property type="entry name" value="HAD-like_SerB"/>
</dbReference>
<evidence type="ECO:0000256" key="10">
    <source>
        <dbReference type="ARBA" id="ARBA00023299"/>
    </source>
</evidence>
<dbReference type="UniPathway" id="UPA00135">
    <property type="reaction ID" value="UER00198"/>
</dbReference>
<dbReference type="GO" id="GO:0036424">
    <property type="term" value="F:L-phosphoserine phosphatase activity"/>
    <property type="evidence" value="ECO:0007669"/>
    <property type="project" value="InterPro"/>
</dbReference>
<dbReference type="OrthoDB" id="9792539at2"/>
<comment type="pathway">
    <text evidence="2">Amino-acid biosynthesis; L-serine biosynthesis; L-serine from 3-phospho-D-glycerate: step 3/3.</text>
</comment>
<protein>
    <recommendedName>
        <fullName evidence="5">Phosphoserine phosphatase</fullName>
        <ecNumber evidence="4">3.1.3.3</ecNumber>
    </recommendedName>
    <alternativeName>
        <fullName evidence="11">O-phosphoserine phosphohydrolase</fullName>
    </alternativeName>
</protein>
<dbReference type="GO" id="GO:0006564">
    <property type="term" value="P:L-serine biosynthetic process"/>
    <property type="evidence" value="ECO:0007669"/>
    <property type="project" value="UniProtKB-KW"/>
</dbReference>
<dbReference type="NCBIfam" id="TIGR01488">
    <property type="entry name" value="HAD-SF-IB"/>
    <property type="match status" value="1"/>
</dbReference>
<evidence type="ECO:0000313" key="16">
    <source>
        <dbReference type="Proteomes" id="UP000265916"/>
    </source>
</evidence>
<evidence type="ECO:0000256" key="4">
    <source>
        <dbReference type="ARBA" id="ARBA00012640"/>
    </source>
</evidence>
<evidence type="ECO:0000256" key="1">
    <source>
        <dbReference type="ARBA" id="ARBA00001946"/>
    </source>
</evidence>
<name>A0A3A1YNV1_9GAMM</name>
<comment type="caution">
    <text evidence="15">The sequence shown here is derived from an EMBL/GenBank/DDBJ whole genome shotgun (WGS) entry which is preliminary data.</text>
</comment>
<comment type="similarity">
    <text evidence="3">Belongs to the HAD-like hydrolase superfamily. SerB family.</text>
</comment>
<feature type="active site" description="Proton donor" evidence="14">
    <location>
        <position position="126"/>
    </location>
</feature>
<evidence type="ECO:0000256" key="7">
    <source>
        <dbReference type="ARBA" id="ARBA00022723"/>
    </source>
</evidence>
<evidence type="ECO:0000256" key="13">
    <source>
        <dbReference type="ARBA" id="ARBA00048523"/>
    </source>
</evidence>
<evidence type="ECO:0000256" key="5">
    <source>
        <dbReference type="ARBA" id="ARBA00015196"/>
    </source>
</evidence>
<evidence type="ECO:0000256" key="9">
    <source>
        <dbReference type="ARBA" id="ARBA00022842"/>
    </source>
</evidence>
<gene>
    <name evidence="15" type="primary">serB</name>
    <name evidence="15" type="ORF">CKF58_01365</name>
</gene>
<dbReference type="Pfam" id="PF12710">
    <property type="entry name" value="HAD"/>
    <property type="match status" value="1"/>
</dbReference>
<dbReference type="GO" id="GO:0005737">
    <property type="term" value="C:cytoplasm"/>
    <property type="evidence" value="ECO:0007669"/>
    <property type="project" value="TreeGrafter"/>
</dbReference>
<dbReference type="AlphaFoldDB" id="A0A3A1YNV1"/>
<keyword evidence="8" id="KW-0378">Hydrolase</keyword>
<evidence type="ECO:0000256" key="8">
    <source>
        <dbReference type="ARBA" id="ARBA00022801"/>
    </source>
</evidence>
<dbReference type="PANTHER" id="PTHR43344:SF2">
    <property type="entry name" value="PHOSPHOSERINE PHOSPHATASE"/>
    <property type="match status" value="1"/>
</dbReference>
<keyword evidence="10" id="KW-0718">Serine biosynthesis</keyword>
<organism evidence="15 16">
    <name type="scientific">Psittacicella hinzii</name>
    <dbReference type="NCBI Taxonomy" id="2028575"/>
    <lineage>
        <taxon>Bacteria</taxon>
        <taxon>Pseudomonadati</taxon>
        <taxon>Pseudomonadota</taxon>
        <taxon>Gammaproteobacteria</taxon>
        <taxon>Pasteurellales</taxon>
        <taxon>Psittacicellaceae</taxon>
        <taxon>Psittacicella</taxon>
    </lineage>
</organism>
<dbReference type="SFLD" id="SFLDF00029">
    <property type="entry name" value="phosphoserine_phosphatase"/>
    <property type="match status" value="1"/>
</dbReference>
<keyword evidence="6" id="KW-0028">Amino-acid biosynthesis</keyword>
<keyword evidence="9" id="KW-0460">Magnesium</keyword>
<dbReference type="EMBL" id="NRJG01000023">
    <property type="protein sequence ID" value="RIY39842.1"/>
    <property type="molecule type" value="Genomic_DNA"/>
</dbReference>
<evidence type="ECO:0000313" key="15">
    <source>
        <dbReference type="EMBL" id="RIY39842.1"/>
    </source>
</evidence>
<evidence type="ECO:0000256" key="12">
    <source>
        <dbReference type="ARBA" id="ARBA00048138"/>
    </source>
</evidence>
<reference evidence="15 16" key="1">
    <citation type="submission" date="2017-08" db="EMBL/GenBank/DDBJ databases">
        <title>Reclassification of Bisgaard taxon 37 and 44.</title>
        <authorList>
            <person name="Christensen H."/>
        </authorList>
    </citation>
    <scope>NUCLEOTIDE SEQUENCE [LARGE SCALE GENOMIC DNA]</scope>
    <source>
        <strain evidence="15 16">111</strain>
    </source>
</reference>
<dbReference type="InterPro" id="IPR036412">
    <property type="entry name" value="HAD-like_sf"/>
</dbReference>
<comment type="cofactor">
    <cofactor evidence="1">
        <name>Mg(2+)</name>
        <dbReference type="ChEBI" id="CHEBI:18420"/>
    </cofactor>
</comment>
<keyword evidence="7" id="KW-0479">Metal-binding</keyword>
<dbReference type="SUPFAM" id="SSF56784">
    <property type="entry name" value="HAD-like"/>
    <property type="match status" value="1"/>
</dbReference>
<evidence type="ECO:0000256" key="2">
    <source>
        <dbReference type="ARBA" id="ARBA00005135"/>
    </source>
</evidence>
<dbReference type="NCBIfam" id="TIGR00338">
    <property type="entry name" value="serB"/>
    <property type="match status" value="1"/>
</dbReference>
<dbReference type="Proteomes" id="UP000265916">
    <property type="component" value="Unassembled WGS sequence"/>
</dbReference>
<accession>A0A3A1YNV1</accession>
<dbReference type="EC" id="3.1.3.3" evidence="4"/>
<evidence type="ECO:0000256" key="3">
    <source>
        <dbReference type="ARBA" id="ARBA00009184"/>
    </source>
</evidence>
<dbReference type="RefSeq" id="WP_119530199.1">
    <property type="nucleotide sequence ID" value="NZ_JBHSSP010000010.1"/>
</dbReference>
<dbReference type="InterPro" id="IPR023214">
    <property type="entry name" value="HAD_sf"/>
</dbReference>
<dbReference type="InterPro" id="IPR004469">
    <property type="entry name" value="PSP"/>
</dbReference>
<dbReference type="SFLD" id="SFLDG01136">
    <property type="entry name" value="C1.6:_Phosphoserine_Phosphatas"/>
    <property type="match status" value="1"/>
</dbReference>
<proteinExistence type="inferred from homology"/>
<dbReference type="SFLD" id="SFLDG01137">
    <property type="entry name" value="C1.6.1:_Phosphoserine_Phosphat"/>
    <property type="match status" value="1"/>
</dbReference>
<dbReference type="GO" id="GO:0000287">
    <property type="term" value="F:magnesium ion binding"/>
    <property type="evidence" value="ECO:0007669"/>
    <property type="project" value="TreeGrafter"/>
</dbReference>
<sequence length="330" mass="36355">MVKFFSIDNSLVINSRKTAASLAAFPSYKLSSREYAQMLEPNNTLERYLVVGIMQDFPVSVLQHKLKSYDAQVHFVRDQFKLVVVLFSTSQPQEFISFLSSLGADAVELTHVPDIRKAGAFVSDMDSTIVQCECIDKIAALCGLEEQVAAITEQAMQGKLDFVAALQERVSLLKGVQVDKFAELIAELPVMPGASELLTYLHEQKWTSVLVSGGFVPFAQTVAQALNFTAYHANHLEEKKGVLTGKVTGTIVDAAYKEQCLASYAEQELVTIAIGDGANDIPMLDKADWAVAYYAKEKVRAHADFIVQHTDLRAVAAALELKRQLLEMSN</sequence>
<keyword evidence="16" id="KW-1185">Reference proteome</keyword>
<dbReference type="PANTHER" id="PTHR43344">
    <property type="entry name" value="PHOSPHOSERINE PHOSPHATASE"/>
    <property type="match status" value="1"/>
</dbReference>